<accession>A0A7T5R436</accession>
<name>A0A7T5R436_9BACT</name>
<organism evidence="1 2">
    <name type="scientific">Micavibrio aeruginosavorus</name>
    <dbReference type="NCBI Taxonomy" id="349221"/>
    <lineage>
        <taxon>Bacteria</taxon>
        <taxon>Pseudomonadati</taxon>
        <taxon>Bdellovibrionota</taxon>
        <taxon>Bdellovibrionia</taxon>
        <taxon>Bdellovibrionales</taxon>
        <taxon>Pseudobdellovibrionaceae</taxon>
        <taxon>Micavibrio</taxon>
    </lineage>
</organism>
<reference evidence="1 2" key="1">
    <citation type="submission" date="2020-07" db="EMBL/GenBank/DDBJ databases">
        <title>Huge and variable diversity of episymbiotic CPR bacteria and DPANN archaea in groundwater ecosystems.</title>
        <authorList>
            <person name="He C.Y."/>
            <person name="Keren R."/>
            <person name="Whittaker M."/>
            <person name="Farag I.F."/>
            <person name="Doudna J."/>
            <person name="Cate J.H.D."/>
            <person name="Banfield J.F."/>
        </authorList>
    </citation>
    <scope>NUCLEOTIDE SEQUENCE [LARGE SCALE GENOMIC DNA]</scope>
    <source>
        <strain evidence="1">NC_groundwater_70_Ag_B-0.1um_54_66</strain>
    </source>
</reference>
<dbReference type="AlphaFoldDB" id="A0A7T5R436"/>
<evidence type="ECO:0000313" key="2">
    <source>
        <dbReference type="Proteomes" id="UP000595362"/>
    </source>
</evidence>
<protein>
    <recommendedName>
        <fullName evidence="3">Cyclodipeptide synthase</fullName>
    </recommendedName>
</protein>
<dbReference type="GO" id="GO:0016755">
    <property type="term" value="F:aminoacyltransferase activity"/>
    <property type="evidence" value="ECO:0007669"/>
    <property type="project" value="InterPro"/>
</dbReference>
<sequence length="213" mass="25050">MKRINYPAPSGAYKICVNHKASWQNYDTCRLQISVGKPNYEGDKFSALCEWAGARFDRTVLIVSDTLQRHNLRYQRNCDAATAWKLSRLEGELWLHRNAGALRHLQNPAILRWDELLMHPSYRVIDTTPALDQAIEHTIREFWSRHDYDPTLYFAFHHHSRTFLIEELSIFSYLFEDPAIDVYAGSWFHQLMAVLFPQKDYLGVDYVRNRKSA</sequence>
<dbReference type="Proteomes" id="UP000595362">
    <property type="component" value="Chromosome"/>
</dbReference>
<evidence type="ECO:0008006" key="3">
    <source>
        <dbReference type="Google" id="ProtNLM"/>
    </source>
</evidence>
<dbReference type="Gene3D" id="3.40.50.11710">
    <property type="entry name" value="Cyclodipeptide synthase"/>
    <property type="match status" value="1"/>
</dbReference>
<proteinExistence type="predicted"/>
<gene>
    <name evidence="1" type="ORF">HYS17_04935</name>
</gene>
<evidence type="ECO:0000313" key="1">
    <source>
        <dbReference type="EMBL" id="QQG37110.1"/>
    </source>
</evidence>
<dbReference type="InterPro" id="IPR038622">
    <property type="entry name" value="CDPS_sf"/>
</dbReference>
<dbReference type="EMBL" id="CP066681">
    <property type="protein sequence ID" value="QQG37110.1"/>
    <property type="molecule type" value="Genomic_DNA"/>
</dbReference>